<keyword evidence="1" id="KW-0812">Transmembrane</keyword>
<feature type="transmembrane region" description="Helical" evidence="1">
    <location>
        <begin position="12"/>
        <end position="33"/>
    </location>
</feature>
<evidence type="ECO:0000313" key="3">
    <source>
        <dbReference type="Proteomes" id="UP000545386"/>
    </source>
</evidence>
<dbReference type="EMBL" id="JACJUU010000007">
    <property type="protein sequence ID" value="MBC2770214.1"/>
    <property type="molecule type" value="Genomic_DNA"/>
</dbReference>
<gene>
    <name evidence="2" type="ORF">GTU67_09860</name>
</gene>
<evidence type="ECO:0000256" key="1">
    <source>
        <dbReference type="SAM" id="Phobius"/>
    </source>
</evidence>
<organism evidence="2 3">
    <name type="scientific">Pusillimonas minor</name>
    <dbReference type="NCBI Taxonomy" id="2697024"/>
    <lineage>
        <taxon>Bacteria</taxon>
        <taxon>Pseudomonadati</taxon>
        <taxon>Pseudomonadota</taxon>
        <taxon>Betaproteobacteria</taxon>
        <taxon>Burkholderiales</taxon>
        <taxon>Alcaligenaceae</taxon>
        <taxon>Pusillimonas</taxon>
    </lineage>
</organism>
<evidence type="ECO:0000313" key="2">
    <source>
        <dbReference type="EMBL" id="MBC2770214.1"/>
    </source>
</evidence>
<sequence>MNTEKSARFRKVWRAPIFLGVLTSFGLLAALLGVGVWHWLAWGALSVPVAAGLGFWAAPRR</sequence>
<keyword evidence="1" id="KW-0472">Membrane</keyword>
<name>A0A842HQU8_9BURK</name>
<protein>
    <recommendedName>
        <fullName evidence="4">DUF4175 domain-containing protein</fullName>
    </recommendedName>
</protein>
<keyword evidence="3" id="KW-1185">Reference proteome</keyword>
<comment type="caution">
    <text evidence="2">The sequence shown here is derived from an EMBL/GenBank/DDBJ whole genome shotgun (WGS) entry which is preliminary data.</text>
</comment>
<proteinExistence type="predicted"/>
<accession>A0A842HQU8</accession>
<dbReference type="Proteomes" id="UP000545386">
    <property type="component" value="Unassembled WGS sequence"/>
</dbReference>
<evidence type="ECO:0008006" key="4">
    <source>
        <dbReference type="Google" id="ProtNLM"/>
    </source>
</evidence>
<dbReference type="RefSeq" id="WP_185779908.1">
    <property type="nucleotide sequence ID" value="NZ_JACJUU010000007.1"/>
</dbReference>
<feature type="transmembrane region" description="Helical" evidence="1">
    <location>
        <begin position="39"/>
        <end position="58"/>
    </location>
</feature>
<keyword evidence="1" id="KW-1133">Transmembrane helix</keyword>
<dbReference type="AlphaFoldDB" id="A0A842HQU8"/>
<reference evidence="2 3" key="1">
    <citation type="submission" date="2020-08" db="EMBL/GenBank/DDBJ databases">
        <title>Paraeoetvoesia sp. YC-7-48 draft genome sequence.</title>
        <authorList>
            <person name="Yao L."/>
        </authorList>
    </citation>
    <scope>NUCLEOTIDE SEQUENCE [LARGE SCALE GENOMIC DNA]</scope>
    <source>
        <strain evidence="3">YC-7-48</strain>
    </source>
</reference>